<protein>
    <submittedName>
        <fullName evidence="1">Uncharacterized protein</fullName>
    </submittedName>
</protein>
<keyword evidence="2" id="KW-1185">Reference proteome</keyword>
<sequence>MKYKVSKEELDALFREVYSSSIYEEDISRKNLTPTKEHLFLAYKYKNIIKRYMVSTLPLKIKLKRFSCYTGKDIETDNLFIAGYDVEKKFRVYVTVNTNFEETVNRKFSTGINSILDRDFNVQSFVELLSEHLITELKKDFPYSYKRINSPVLQFYEDDFVKLEYIYSVDGDEGEVSVWIEKVLLESEDISPIITSPPTTVGKKKIKKLLSMINVQYIIESEVIDIPVNKLKIGSELSIDLKLKEVIGGGD</sequence>
<evidence type="ECO:0000313" key="2">
    <source>
        <dbReference type="Proteomes" id="UP000772812"/>
    </source>
</evidence>
<dbReference type="EMBL" id="JAACYA010000001">
    <property type="protein sequence ID" value="MBK3331895.1"/>
    <property type="molecule type" value="Genomic_DNA"/>
</dbReference>
<evidence type="ECO:0000313" key="1">
    <source>
        <dbReference type="EMBL" id="MBK3331895.1"/>
    </source>
</evidence>
<dbReference type="RefSeq" id="WP_200673296.1">
    <property type="nucleotide sequence ID" value="NZ_JAACYA010000001.1"/>
</dbReference>
<name>A0ABS1GG87_9AQUI</name>
<comment type="caution">
    <text evidence="1">The sequence shown here is derived from an EMBL/GenBank/DDBJ whole genome shotgun (WGS) entry which is preliminary data.</text>
</comment>
<reference evidence="1 2" key="1">
    <citation type="journal article" date="2021" name="Syst. Appl. Microbiol.">
        <title>Persephonella atlantica sp. nov.: How to adapt to physico-chemical gradients in high temperature hydrothermal habitats.</title>
        <authorList>
            <person name="Francois D.X."/>
            <person name="Godfroy A."/>
            <person name="Mathien C."/>
            <person name="Aube J."/>
            <person name="Cathalot C."/>
            <person name="Lesongeur F."/>
            <person name="L'Haridon S."/>
            <person name="Philippon X."/>
            <person name="Roussel E.G."/>
        </authorList>
    </citation>
    <scope>NUCLEOTIDE SEQUENCE [LARGE SCALE GENOMIC DNA]</scope>
    <source>
        <strain evidence="1 2">MO1340</strain>
    </source>
</reference>
<proteinExistence type="predicted"/>
<accession>A0ABS1GG87</accession>
<organism evidence="1 2">
    <name type="scientific">Persephonella atlantica</name>
    <dbReference type="NCBI Taxonomy" id="2699429"/>
    <lineage>
        <taxon>Bacteria</taxon>
        <taxon>Pseudomonadati</taxon>
        <taxon>Aquificota</taxon>
        <taxon>Aquificia</taxon>
        <taxon>Aquificales</taxon>
        <taxon>Hydrogenothermaceae</taxon>
        <taxon>Persephonella</taxon>
    </lineage>
</organism>
<gene>
    <name evidence="1" type="ORF">GWK41_02285</name>
</gene>
<dbReference type="Proteomes" id="UP000772812">
    <property type="component" value="Unassembled WGS sequence"/>
</dbReference>